<dbReference type="WBParaSite" id="HPLM_0001750601-mRNA-1">
    <property type="protein sequence ID" value="HPLM_0001750601-mRNA-1"/>
    <property type="gene ID" value="HPLM_0001750601"/>
</dbReference>
<accession>A0A0N4WZV9</accession>
<sequence length="131" mass="14585">MCKHGSTTASRTGRRGAAIRSRRRLTAMFRHKLTTSRRSWRQLTLMLLQSNWGTMLLWASSRTPFQAFRVLRGLLEVSPVWVEAAEDLNVVWVDVVTDDDKSTGEVAVSRSVAISSISVARADDDGVVVIP</sequence>
<dbReference type="Proteomes" id="UP000268014">
    <property type="component" value="Unassembled WGS sequence"/>
</dbReference>
<protein>
    <submittedName>
        <fullName evidence="1 3">Uncharacterized protein</fullName>
    </submittedName>
</protein>
<evidence type="ECO:0000313" key="3">
    <source>
        <dbReference type="WBParaSite" id="HPLM_0001750601-mRNA-1"/>
    </source>
</evidence>
<gene>
    <name evidence="1" type="ORF">HPLM_LOCUS17498</name>
</gene>
<keyword evidence="2" id="KW-1185">Reference proteome</keyword>
<dbReference type="EMBL" id="UZAF01019998">
    <property type="protein sequence ID" value="VDO65419.1"/>
    <property type="molecule type" value="Genomic_DNA"/>
</dbReference>
<organism evidence="3">
    <name type="scientific">Haemonchus placei</name>
    <name type="common">Barber's pole worm</name>
    <dbReference type="NCBI Taxonomy" id="6290"/>
    <lineage>
        <taxon>Eukaryota</taxon>
        <taxon>Metazoa</taxon>
        <taxon>Ecdysozoa</taxon>
        <taxon>Nematoda</taxon>
        <taxon>Chromadorea</taxon>
        <taxon>Rhabditida</taxon>
        <taxon>Rhabditina</taxon>
        <taxon>Rhabditomorpha</taxon>
        <taxon>Strongyloidea</taxon>
        <taxon>Trichostrongylidae</taxon>
        <taxon>Haemonchus</taxon>
    </lineage>
</organism>
<dbReference type="AlphaFoldDB" id="A0A0N4WZV9"/>
<reference evidence="1 2" key="2">
    <citation type="submission" date="2018-11" db="EMBL/GenBank/DDBJ databases">
        <authorList>
            <consortium name="Pathogen Informatics"/>
        </authorList>
    </citation>
    <scope>NUCLEOTIDE SEQUENCE [LARGE SCALE GENOMIC DNA]</scope>
    <source>
        <strain evidence="1 2">MHpl1</strain>
    </source>
</reference>
<evidence type="ECO:0000313" key="2">
    <source>
        <dbReference type="Proteomes" id="UP000268014"/>
    </source>
</evidence>
<proteinExistence type="predicted"/>
<name>A0A0N4WZV9_HAEPC</name>
<reference evidence="3" key="1">
    <citation type="submission" date="2017-02" db="UniProtKB">
        <authorList>
            <consortium name="WormBaseParasite"/>
        </authorList>
    </citation>
    <scope>IDENTIFICATION</scope>
</reference>
<evidence type="ECO:0000313" key="1">
    <source>
        <dbReference type="EMBL" id="VDO65419.1"/>
    </source>
</evidence>